<dbReference type="SUPFAM" id="SSF48452">
    <property type="entry name" value="TPR-like"/>
    <property type="match status" value="1"/>
</dbReference>
<feature type="compositionally biased region" description="Pro residues" evidence="1">
    <location>
        <begin position="172"/>
        <end position="190"/>
    </location>
</feature>
<dbReference type="AlphaFoldDB" id="A0A225E1J7"/>
<organism evidence="3 4">
    <name type="scientific">Fimbriiglobus ruber</name>
    <dbReference type="NCBI Taxonomy" id="1908690"/>
    <lineage>
        <taxon>Bacteria</taxon>
        <taxon>Pseudomonadati</taxon>
        <taxon>Planctomycetota</taxon>
        <taxon>Planctomycetia</taxon>
        <taxon>Gemmatales</taxon>
        <taxon>Gemmataceae</taxon>
        <taxon>Fimbriiglobus</taxon>
    </lineage>
</organism>
<sequence length="288" mass="31094">MRGVHVRLLLARVVGPAAVVLALAAASPPDIGPPDELIRLGNDAFLRGDAARADQLFATAGERTADPGLVAFNRAAVAVQKHEFREAEEDYTRVLDDRAAPPARRARALYNRGVCLLNRGGSAATLRSAIAYFEQAIDVPGSNAALTADAQHNLELAKLLWNRARAQEKVPPRPNDLPQDLPPPEPPPQRPDTDNDPNPPGDDPFGANGGAGKLESGAGAAQKGQQQRETRQQTPGAGSLPVRFDPNPPQALSPEDTRAYLRQINARLNKDRRDNIPPVPERPHVRDW</sequence>
<evidence type="ECO:0000313" key="3">
    <source>
        <dbReference type="EMBL" id="OWK45654.1"/>
    </source>
</evidence>
<name>A0A225E1J7_9BACT</name>
<gene>
    <name evidence="3" type="ORF">FRUB_01985</name>
</gene>
<feature type="signal peptide" evidence="2">
    <location>
        <begin position="1"/>
        <end position="24"/>
    </location>
</feature>
<keyword evidence="2" id="KW-0732">Signal</keyword>
<evidence type="ECO:0000256" key="2">
    <source>
        <dbReference type="SAM" id="SignalP"/>
    </source>
</evidence>
<accession>A0A225E1J7</accession>
<dbReference type="OrthoDB" id="282147at2"/>
<reference evidence="4" key="1">
    <citation type="submission" date="2017-06" db="EMBL/GenBank/DDBJ databases">
        <title>Genome analysis of Fimbriiglobus ruber SP5, the first member of the order Planctomycetales with confirmed chitinolytic capability.</title>
        <authorList>
            <person name="Ravin N.V."/>
            <person name="Rakitin A.L."/>
            <person name="Ivanova A.A."/>
            <person name="Beletsky A.V."/>
            <person name="Kulichevskaya I.S."/>
            <person name="Mardanov A.V."/>
            <person name="Dedysh S.N."/>
        </authorList>
    </citation>
    <scope>NUCLEOTIDE SEQUENCE [LARGE SCALE GENOMIC DNA]</scope>
    <source>
        <strain evidence="4">SP5</strain>
    </source>
</reference>
<feature type="chain" id="PRO_5012623819" evidence="2">
    <location>
        <begin position="25"/>
        <end position="288"/>
    </location>
</feature>
<dbReference type="Gene3D" id="1.25.40.10">
    <property type="entry name" value="Tetratricopeptide repeat domain"/>
    <property type="match status" value="1"/>
</dbReference>
<dbReference type="RefSeq" id="WP_088253351.1">
    <property type="nucleotide sequence ID" value="NZ_NIDE01000002.1"/>
</dbReference>
<evidence type="ECO:0000313" key="4">
    <source>
        <dbReference type="Proteomes" id="UP000214646"/>
    </source>
</evidence>
<evidence type="ECO:0000256" key="1">
    <source>
        <dbReference type="SAM" id="MobiDB-lite"/>
    </source>
</evidence>
<feature type="compositionally biased region" description="Basic and acidic residues" evidence="1">
    <location>
        <begin position="268"/>
        <end position="288"/>
    </location>
</feature>
<protein>
    <submittedName>
        <fullName evidence="3">Uncharacterized protein</fullName>
    </submittedName>
</protein>
<keyword evidence="4" id="KW-1185">Reference proteome</keyword>
<dbReference type="Proteomes" id="UP000214646">
    <property type="component" value="Unassembled WGS sequence"/>
</dbReference>
<proteinExistence type="predicted"/>
<dbReference type="EMBL" id="NIDE01000002">
    <property type="protein sequence ID" value="OWK45654.1"/>
    <property type="molecule type" value="Genomic_DNA"/>
</dbReference>
<comment type="caution">
    <text evidence="3">The sequence shown here is derived from an EMBL/GenBank/DDBJ whole genome shotgun (WGS) entry which is preliminary data.</text>
</comment>
<feature type="region of interest" description="Disordered" evidence="1">
    <location>
        <begin position="168"/>
        <end position="288"/>
    </location>
</feature>
<dbReference type="InterPro" id="IPR011990">
    <property type="entry name" value="TPR-like_helical_dom_sf"/>
</dbReference>